<keyword evidence="5" id="KW-1185">Reference proteome</keyword>
<dbReference type="SUPFAM" id="SSF47459">
    <property type="entry name" value="HLH, helix-loop-helix DNA-binding domain"/>
    <property type="match status" value="1"/>
</dbReference>
<feature type="coiled-coil region" evidence="1">
    <location>
        <begin position="205"/>
        <end position="232"/>
    </location>
</feature>
<dbReference type="Proteomes" id="UP001239445">
    <property type="component" value="Unassembled WGS sequence"/>
</dbReference>
<gene>
    <name evidence="4" type="ORF">QBC47DRAFT_366589</name>
</gene>
<dbReference type="PROSITE" id="PS50888">
    <property type="entry name" value="BHLH"/>
    <property type="match status" value="1"/>
</dbReference>
<feature type="compositionally biased region" description="Basic residues" evidence="2">
    <location>
        <begin position="131"/>
        <end position="148"/>
    </location>
</feature>
<keyword evidence="1" id="KW-0175">Coiled coil</keyword>
<feature type="domain" description="BHLH" evidence="3">
    <location>
        <begin position="156"/>
        <end position="215"/>
    </location>
</feature>
<proteinExistence type="predicted"/>
<sequence length="246" mass="27031">MDSQDNNSWSAAWWNDTDVVSVFDRSLDNTLDGFCNLGETCFYLPPAIDSSDSDYSLGTCASPVELCQDGDDASPWFTLPQASIGTAGALHDTPSPETWGCSSPPELHHDSVATDGDSCSSPASNTSGKTALKRLRSSGGVKKAKAKPRKESVDSDRMSRHNLVEKKYRNRLNQQFELMIATLAEVGEGDVDGDKDRTLSKSTVLQLARQTMLNLERKNQLLAREVDRLSKEKRMSLAGQRPQFLL</sequence>
<evidence type="ECO:0000313" key="4">
    <source>
        <dbReference type="EMBL" id="KAK1760173.1"/>
    </source>
</evidence>
<dbReference type="InterPro" id="IPR036638">
    <property type="entry name" value="HLH_DNA-bd_sf"/>
</dbReference>
<accession>A0AAJ0BMY1</accession>
<dbReference type="EMBL" id="MU839827">
    <property type="protein sequence ID" value="KAK1760173.1"/>
    <property type="molecule type" value="Genomic_DNA"/>
</dbReference>
<evidence type="ECO:0000256" key="2">
    <source>
        <dbReference type="SAM" id="MobiDB-lite"/>
    </source>
</evidence>
<dbReference type="GO" id="GO:0046983">
    <property type="term" value="F:protein dimerization activity"/>
    <property type="evidence" value="ECO:0007669"/>
    <property type="project" value="InterPro"/>
</dbReference>
<dbReference type="Gene3D" id="4.10.280.10">
    <property type="entry name" value="Helix-loop-helix DNA-binding domain"/>
    <property type="match status" value="1"/>
</dbReference>
<feature type="compositionally biased region" description="Polar residues" evidence="2">
    <location>
        <begin position="117"/>
        <end position="129"/>
    </location>
</feature>
<feature type="region of interest" description="Disordered" evidence="2">
    <location>
        <begin position="89"/>
        <end position="158"/>
    </location>
</feature>
<protein>
    <recommendedName>
        <fullName evidence="3">BHLH domain-containing protein</fullName>
    </recommendedName>
</protein>
<dbReference type="Pfam" id="PF00010">
    <property type="entry name" value="HLH"/>
    <property type="match status" value="1"/>
</dbReference>
<name>A0AAJ0BMY1_9PEZI</name>
<feature type="compositionally biased region" description="Basic and acidic residues" evidence="2">
    <location>
        <begin position="149"/>
        <end position="158"/>
    </location>
</feature>
<dbReference type="AlphaFoldDB" id="A0AAJ0BMY1"/>
<evidence type="ECO:0000259" key="3">
    <source>
        <dbReference type="PROSITE" id="PS50888"/>
    </source>
</evidence>
<organism evidence="4 5">
    <name type="scientific">Echria macrotheca</name>
    <dbReference type="NCBI Taxonomy" id="438768"/>
    <lineage>
        <taxon>Eukaryota</taxon>
        <taxon>Fungi</taxon>
        <taxon>Dikarya</taxon>
        <taxon>Ascomycota</taxon>
        <taxon>Pezizomycotina</taxon>
        <taxon>Sordariomycetes</taxon>
        <taxon>Sordariomycetidae</taxon>
        <taxon>Sordariales</taxon>
        <taxon>Schizotheciaceae</taxon>
        <taxon>Echria</taxon>
    </lineage>
</organism>
<dbReference type="InterPro" id="IPR011598">
    <property type="entry name" value="bHLH_dom"/>
</dbReference>
<reference evidence="4" key="1">
    <citation type="submission" date="2023-06" db="EMBL/GenBank/DDBJ databases">
        <title>Genome-scale phylogeny and comparative genomics of the fungal order Sordariales.</title>
        <authorList>
            <consortium name="Lawrence Berkeley National Laboratory"/>
            <person name="Hensen N."/>
            <person name="Bonometti L."/>
            <person name="Westerberg I."/>
            <person name="Brannstrom I.O."/>
            <person name="Guillou S."/>
            <person name="Cros-Aarteil S."/>
            <person name="Calhoun S."/>
            <person name="Haridas S."/>
            <person name="Kuo A."/>
            <person name="Mondo S."/>
            <person name="Pangilinan J."/>
            <person name="Riley R."/>
            <person name="Labutti K."/>
            <person name="Andreopoulos B."/>
            <person name="Lipzen A."/>
            <person name="Chen C."/>
            <person name="Yanf M."/>
            <person name="Daum C."/>
            <person name="Ng V."/>
            <person name="Clum A."/>
            <person name="Steindorff A."/>
            <person name="Ohm R."/>
            <person name="Martin F."/>
            <person name="Silar P."/>
            <person name="Natvig D."/>
            <person name="Lalanne C."/>
            <person name="Gautier V."/>
            <person name="Ament-Velasquez S.L."/>
            <person name="Kruys A."/>
            <person name="Hutchinson M.I."/>
            <person name="Powell A.J."/>
            <person name="Barry K."/>
            <person name="Miller A.N."/>
            <person name="Grigoriev I.V."/>
            <person name="Debuchy R."/>
            <person name="Gladieux P."/>
            <person name="Thoren M.H."/>
            <person name="Johannesson H."/>
        </authorList>
    </citation>
    <scope>NUCLEOTIDE SEQUENCE</scope>
    <source>
        <strain evidence="4">PSN4</strain>
    </source>
</reference>
<comment type="caution">
    <text evidence="4">The sequence shown here is derived from an EMBL/GenBank/DDBJ whole genome shotgun (WGS) entry which is preliminary data.</text>
</comment>
<evidence type="ECO:0000313" key="5">
    <source>
        <dbReference type="Proteomes" id="UP001239445"/>
    </source>
</evidence>
<evidence type="ECO:0000256" key="1">
    <source>
        <dbReference type="SAM" id="Coils"/>
    </source>
</evidence>